<dbReference type="GO" id="GO:0005230">
    <property type="term" value="F:extracellular ligand-gated monoatomic ion channel activity"/>
    <property type="evidence" value="ECO:0007669"/>
    <property type="project" value="InterPro"/>
</dbReference>
<dbReference type="Pfam" id="PF02931">
    <property type="entry name" value="Neur_chan_LBD"/>
    <property type="match status" value="1"/>
</dbReference>
<reference evidence="4" key="1">
    <citation type="submission" date="2024-02" db="UniProtKB">
        <authorList>
            <consortium name="WormBaseParasite"/>
        </authorList>
    </citation>
    <scope>IDENTIFICATION</scope>
</reference>
<dbReference type="WBParaSite" id="TCONS_00013214.p1">
    <property type="protein sequence ID" value="TCONS_00013214.p1"/>
    <property type="gene ID" value="XLOC_009022"/>
</dbReference>
<dbReference type="AlphaFoldDB" id="A0AAF5DJ26"/>
<organism evidence="3 4">
    <name type="scientific">Strongyloides stercoralis</name>
    <name type="common">Threadworm</name>
    <dbReference type="NCBI Taxonomy" id="6248"/>
    <lineage>
        <taxon>Eukaryota</taxon>
        <taxon>Metazoa</taxon>
        <taxon>Ecdysozoa</taxon>
        <taxon>Nematoda</taxon>
        <taxon>Chromadorea</taxon>
        <taxon>Rhabditida</taxon>
        <taxon>Tylenchina</taxon>
        <taxon>Panagrolaimomorpha</taxon>
        <taxon>Strongyloidoidea</taxon>
        <taxon>Strongyloididae</taxon>
        <taxon>Strongyloides</taxon>
    </lineage>
</organism>
<feature type="transmembrane region" description="Helical" evidence="1">
    <location>
        <begin position="476"/>
        <end position="500"/>
    </location>
</feature>
<feature type="domain" description="Neurotransmitter-gated ion-channel ligand-binding" evidence="2">
    <location>
        <begin position="128"/>
        <end position="287"/>
    </location>
</feature>
<dbReference type="GO" id="GO:0016020">
    <property type="term" value="C:membrane"/>
    <property type="evidence" value="ECO:0007669"/>
    <property type="project" value="InterPro"/>
</dbReference>
<dbReference type="InterPro" id="IPR036734">
    <property type="entry name" value="Neur_chan_lig-bd_sf"/>
</dbReference>
<proteinExistence type="predicted"/>
<keyword evidence="1" id="KW-0812">Transmembrane</keyword>
<evidence type="ECO:0000313" key="3">
    <source>
        <dbReference type="Proteomes" id="UP000035681"/>
    </source>
</evidence>
<evidence type="ECO:0000256" key="1">
    <source>
        <dbReference type="SAM" id="Phobius"/>
    </source>
</evidence>
<dbReference type="Proteomes" id="UP000035681">
    <property type="component" value="Unplaced"/>
</dbReference>
<dbReference type="SUPFAM" id="SSF63712">
    <property type="entry name" value="Nicotinic receptor ligand binding domain-like"/>
    <property type="match status" value="1"/>
</dbReference>
<name>A0AAF5DJ26_STRER</name>
<dbReference type="InterPro" id="IPR006202">
    <property type="entry name" value="Neur_chan_lig-bd"/>
</dbReference>
<keyword evidence="1" id="KW-1133">Transmembrane helix</keyword>
<keyword evidence="3" id="KW-1185">Reference proteome</keyword>
<evidence type="ECO:0000259" key="2">
    <source>
        <dbReference type="Pfam" id="PF02931"/>
    </source>
</evidence>
<keyword evidence="1" id="KW-0472">Membrane</keyword>
<feature type="transmembrane region" description="Helical" evidence="1">
    <location>
        <begin position="389"/>
        <end position="413"/>
    </location>
</feature>
<dbReference type="Gene3D" id="2.70.170.10">
    <property type="entry name" value="Neurotransmitter-gated ion-channel ligand-binding domain"/>
    <property type="match status" value="1"/>
</dbReference>
<feature type="transmembrane region" description="Helical" evidence="1">
    <location>
        <begin position="330"/>
        <end position="350"/>
    </location>
</feature>
<protein>
    <submittedName>
        <fullName evidence="4">Neur_chan_LBD domain-containing protein</fullName>
    </submittedName>
</protein>
<sequence>MHFTVFIILPLEEMLYVVPIKTIKLKNNNLQLIFYLMPYYSINVIDIRLFIMSIKYYYFILLIFWEVTWCKQLSDDCSWRHNLTSIDHISDTTVEVLENCLYYYLIQKNMDDSGVEFKLILNKPPDDPVVTIIIDAFMIHSVEVNRKSLTQFYIYGDLFLRWNDSRFQWDKSEWKIDQFALHDTHHIWTPSFVYETFCTFGHDCMTKIMDVEIQDIGVVSARLSFKLPSFCSVNYNEYPEESNDCCIFLSIVETDKTFAFDIQTKKKVSVTKNVVVSENSDFMINNHEMKEASAWFVEDRKLDVVKVGGIRGQFLRICIHAYKKMPTLKMALRIPISIATMLMLMAPMFGDLKTQAYVKLITLCLQTICFLYLCSLVPETGFGGIKPKIYSFYEFLVGLSFMNILFTLLALAMSRIKRTVPPTHNLYLVAKLINRYMCCTETEPSMNYTRQIDENLERRHNSIMSNDPNDYRMQWAHIWVAVNHIMAAISICIFLLVVICDIL</sequence>
<feature type="transmembrane region" description="Helical" evidence="1">
    <location>
        <begin position="356"/>
        <end position="377"/>
    </location>
</feature>
<accession>A0AAF5DJ26</accession>
<evidence type="ECO:0000313" key="4">
    <source>
        <dbReference type="WBParaSite" id="TCONS_00013214.p1"/>
    </source>
</evidence>